<dbReference type="Pfam" id="PF02609">
    <property type="entry name" value="Exonuc_VII_S"/>
    <property type="match status" value="1"/>
</dbReference>
<evidence type="ECO:0000313" key="9">
    <source>
        <dbReference type="Proteomes" id="UP000003242"/>
    </source>
</evidence>
<evidence type="ECO:0000256" key="1">
    <source>
        <dbReference type="ARBA" id="ARBA00009998"/>
    </source>
</evidence>
<accession>D3LU99</accession>
<keyword evidence="2 6" id="KW-0963">Cytoplasm</keyword>
<keyword evidence="10" id="KW-1185">Reference proteome</keyword>
<evidence type="ECO:0000256" key="6">
    <source>
        <dbReference type="HAMAP-Rule" id="MF_00337"/>
    </source>
</evidence>
<dbReference type="InterPro" id="IPR003761">
    <property type="entry name" value="Exonuc_VII_S"/>
</dbReference>
<reference evidence="8 10" key="3">
    <citation type="submission" date="2011-04" db="EMBL/GenBank/DDBJ databases">
        <authorList>
            <person name="Harkins D.M."/>
            <person name="Madupu R."/>
            <person name="Durkin A.S."/>
            <person name="Torralba M."/>
            <person name="Methe B."/>
            <person name="Sutton G.G."/>
            <person name="Nelson K.E."/>
        </authorList>
    </citation>
    <scope>NUCLEOTIDE SEQUENCE [LARGE SCALE GENOMIC DNA]</scope>
    <source>
        <strain evidence="8 10">UPII 199-6</strain>
    </source>
</reference>
<keyword evidence="5 6" id="KW-0269">Exonuclease</keyword>
<dbReference type="EMBL" id="ADGP01000016">
    <property type="protein sequence ID" value="EFD94255.1"/>
    <property type="molecule type" value="Genomic_DNA"/>
</dbReference>
<keyword evidence="4 6" id="KW-0378">Hydrolase</keyword>
<organism evidence="7 9">
    <name type="scientific">Megasphaera lornae</name>
    <dbReference type="NCBI Taxonomy" id="1000568"/>
    <lineage>
        <taxon>Bacteria</taxon>
        <taxon>Bacillati</taxon>
        <taxon>Bacillota</taxon>
        <taxon>Negativicutes</taxon>
        <taxon>Veillonellales</taxon>
        <taxon>Veillonellaceae</taxon>
        <taxon>Megasphaera</taxon>
    </lineage>
</organism>
<evidence type="ECO:0000256" key="3">
    <source>
        <dbReference type="ARBA" id="ARBA00022722"/>
    </source>
</evidence>
<comment type="catalytic activity">
    <reaction evidence="6">
        <text>Exonucleolytic cleavage in either 5'- to 3'- or 3'- to 5'-direction to yield nucleoside 5'-phosphates.</text>
        <dbReference type="EC" id="3.1.11.6"/>
    </reaction>
</comment>
<dbReference type="NCBIfam" id="TIGR01280">
    <property type="entry name" value="xseB"/>
    <property type="match status" value="1"/>
</dbReference>
<dbReference type="Gene3D" id="1.10.287.1040">
    <property type="entry name" value="Exonuclease VII, small subunit"/>
    <property type="match status" value="1"/>
</dbReference>
<dbReference type="Proteomes" id="UP000004018">
    <property type="component" value="Unassembled WGS sequence"/>
</dbReference>
<dbReference type="GO" id="GO:0005829">
    <property type="term" value="C:cytosol"/>
    <property type="evidence" value="ECO:0007669"/>
    <property type="project" value="TreeGrafter"/>
</dbReference>
<dbReference type="GO" id="GO:0006308">
    <property type="term" value="P:DNA catabolic process"/>
    <property type="evidence" value="ECO:0007669"/>
    <property type="project" value="UniProtKB-UniRule"/>
</dbReference>
<comment type="subcellular location">
    <subcellularLocation>
        <location evidence="6">Cytoplasm</location>
    </subcellularLocation>
</comment>
<protein>
    <recommendedName>
        <fullName evidence="6">Exodeoxyribonuclease 7 small subunit</fullName>
        <ecNumber evidence="6">3.1.11.6</ecNumber>
    </recommendedName>
    <alternativeName>
        <fullName evidence="6">Exodeoxyribonuclease VII small subunit</fullName>
        <shortName evidence="6">Exonuclease VII small subunit</shortName>
    </alternativeName>
</protein>
<dbReference type="GO" id="GO:0009318">
    <property type="term" value="C:exodeoxyribonuclease VII complex"/>
    <property type="evidence" value="ECO:0007669"/>
    <property type="project" value="UniProtKB-UniRule"/>
</dbReference>
<dbReference type="eggNOG" id="COG1722">
    <property type="taxonomic scope" value="Bacteria"/>
</dbReference>
<evidence type="ECO:0000256" key="4">
    <source>
        <dbReference type="ARBA" id="ARBA00022801"/>
    </source>
</evidence>
<dbReference type="SUPFAM" id="SSF116842">
    <property type="entry name" value="XseB-like"/>
    <property type="match status" value="1"/>
</dbReference>
<comment type="function">
    <text evidence="6">Bidirectionally degrades single-stranded DNA into large acid-insoluble oligonucleotides, which are then degraded further into small acid-soluble oligonucleotides.</text>
</comment>
<reference evidence="7" key="2">
    <citation type="submission" date="2009-12" db="EMBL/GenBank/DDBJ databases">
        <authorList>
            <person name="Madupu R."/>
            <person name="Durkin A.S."/>
            <person name="Torralba M."/>
            <person name="Methe B."/>
            <person name="Sutton G.G."/>
            <person name="Strausberg R.L."/>
            <person name="Nelson K.E."/>
        </authorList>
    </citation>
    <scope>NUCLEOTIDE SEQUENCE</scope>
    <source>
        <strain evidence="7">28L</strain>
    </source>
</reference>
<comment type="similarity">
    <text evidence="1 6">Belongs to the XseB family.</text>
</comment>
<dbReference type="RefSeq" id="WP_007390978.1">
    <property type="nucleotide sequence ID" value="NZ_ADGP01000016.1"/>
</dbReference>
<name>D3LU99_9FIRM</name>
<dbReference type="STRING" id="699218.HMPREF0889_0482"/>
<dbReference type="EC" id="3.1.11.6" evidence="6"/>
<comment type="caution">
    <text evidence="7">The sequence shown here is derived from an EMBL/GenBank/DDBJ whole genome shotgun (WGS) entry which is preliminary data.</text>
</comment>
<dbReference type="GO" id="GO:0008855">
    <property type="term" value="F:exodeoxyribonuclease VII activity"/>
    <property type="evidence" value="ECO:0007669"/>
    <property type="project" value="UniProtKB-UniRule"/>
</dbReference>
<dbReference type="InterPro" id="IPR037004">
    <property type="entry name" value="Exonuc_VII_ssu_sf"/>
</dbReference>
<evidence type="ECO:0000313" key="10">
    <source>
        <dbReference type="Proteomes" id="UP000004018"/>
    </source>
</evidence>
<keyword evidence="3 6" id="KW-0540">Nuclease</keyword>
<sequence length="82" mass="9239">MAKGSEQLKNFEANFSKLETLVNELEATDLTLKESLDIYEKAMKVSNACVQALDYAQQRATELANTRPVLTERVRESDDESV</sequence>
<evidence type="ECO:0000256" key="5">
    <source>
        <dbReference type="ARBA" id="ARBA00022839"/>
    </source>
</evidence>
<evidence type="ECO:0000313" key="7">
    <source>
        <dbReference type="EMBL" id="EFD94255.1"/>
    </source>
</evidence>
<proteinExistence type="inferred from homology"/>
<gene>
    <name evidence="6 7" type="primary">xseB</name>
    <name evidence="7" type="ORF">HMPREF0889_0482</name>
    <name evidence="8" type="ORF">HMPREF1039_1054</name>
</gene>
<comment type="subunit">
    <text evidence="6">Heterooligomer composed of large and small subunits.</text>
</comment>
<dbReference type="PANTHER" id="PTHR34137">
    <property type="entry name" value="EXODEOXYRIBONUCLEASE 7 SMALL SUBUNIT"/>
    <property type="match status" value="1"/>
</dbReference>
<evidence type="ECO:0000313" key="8">
    <source>
        <dbReference type="EMBL" id="EGL40947.1"/>
    </source>
</evidence>
<evidence type="ECO:0000256" key="2">
    <source>
        <dbReference type="ARBA" id="ARBA00022490"/>
    </source>
</evidence>
<dbReference type="HAMAP" id="MF_00337">
    <property type="entry name" value="Exonuc_7_S"/>
    <property type="match status" value="1"/>
</dbReference>
<reference evidence="9" key="1">
    <citation type="submission" date="2009-12" db="EMBL/GenBank/DDBJ databases">
        <title>Sequence of Clostridiales genomosp. BVAB3 str. UPII9-5.</title>
        <authorList>
            <person name="Madupu R."/>
            <person name="Durkin A.S."/>
            <person name="Torralba M."/>
            <person name="Methe B."/>
            <person name="Sutton G.G."/>
            <person name="Strausberg R.L."/>
            <person name="Nelson K.E."/>
        </authorList>
    </citation>
    <scope>NUCLEOTIDE SEQUENCE [LARGE SCALE GENOMIC DNA]</scope>
    <source>
        <strain evidence="9">28L</strain>
    </source>
</reference>
<dbReference type="EMBL" id="AFIJ01000020">
    <property type="protein sequence ID" value="EGL40947.1"/>
    <property type="molecule type" value="Genomic_DNA"/>
</dbReference>
<dbReference type="Proteomes" id="UP000003242">
    <property type="component" value="Unassembled WGS sequence"/>
</dbReference>
<dbReference type="PANTHER" id="PTHR34137:SF1">
    <property type="entry name" value="EXODEOXYRIBONUCLEASE 7 SMALL SUBUNIT"/>
    <property type="match status" value="1"/>
</dbReference>
<dbReference type="OrthoDB" id="1624590at2"/>
<dbReference type="AlphaFoldDB" id="D3LU99"/>